<name>A0ABM8B4J2_9BACT</name>
<dbReference type="RefSeq" id="WP_281761252.1">
    <property type="nucleotide sequence ID" value="NZ_AP026709.1"/>
</dbReference>
<proteinExistence type="predicted"/>
<evidence type="ECO:0000313" key="2">
    <source>
        <dbReference type="Proteomes" id="UP001317742"/>
    </source>
</evidence>
<sequence length="71" mass="7706">MNSRDMEDILLGLFDPLLNNEERIKLLKSYPIDSVQPLDEVVGVGAPSGINIVFSQGATFSLVIVAEITTT</sequence>
<gene>
    <name evidence="1" type="ORF">SYK_31180</name>
</gene>
<reference evidence="1 2" key="1">
    <citation type="submission" date="2022-08" db="EMBL/GenBank/DDBJ databases">
        <title>Genome Sequence of the sulphate-reducing bacterium, Pseudodesulfovibrio sp. SYK.</title>
        <authorList>
            <person name="Kondo R."/>
            <person name="Kataoka T."/>
        </authorList>
    </citation>
    <scope>NUCLEOTIDE SEQUENCE [LARGE SCALE GENOMIC DNA]</scope>
    <source>
        <strain evidence="1 2">SYK</strain>
    </source>
</reference>
<keyword evidence="2" id="KW-1185">Reference proteome</keyword>
<organism evidence="1 2">
    <name type="scientific">Pseudodesulfovibrio nedwellii</name>
    <dbReference type="NCBI Taxonomy" id="2973072"/>
    <lineage>
        <taxon>Bacteria</taxon>
        <taxon>Pseudomonadati</taxon>
        <taxon>Thermodesulfobacteriota</taxon>
        <taxon>Desulfovibrionia</taxon>
        <taxon>Desulfovibrionales</taxon>
        <taxon>Desulfovibrionaceae</taxon>
    </lineage>
</organism>
<dbReference type="Proteomes" id="UP001317742">
    <property type="component" value="Chromosome"/>
</dbReference>
<dbReference type="EMBL" id="AP026709">
    <property type="protein sequence ID" value="BDQ38758.1"/>
    <property type="molecule type" value="Genomic_DNA"/>
</dbReference>
<evidence type="ECO:0000313" key="1">
    <source>
        <dbReference type="EMBL" id="BDQ38758.1"/>
    </source>
</evidence>
<accession>A0ABM8B4J2</accession>
<protein>
    <submittedName>
        <fullName evidence="1">Uncharacterized protein</fullName>
    </submittedName>
</protein>